<accession>A0A0C3BXS5</accession>
<organism evidence="2 3">
    <name type="scientific">Hebeloma cylindrosporum</name>
    <dbReference type="NCBI Taxonomy" id="76867"/>
    <lineage>
        <taxon>Eukaryota</taxon>
        <taxon>Fungi</taxon>
        <taxon>Dikarya</taxon>
        <taxon>Basidiomycota</taxon>
        <taxon>Agaricomycotina</taxon>
        <taxon>Agaricomycetes</taxon>
        <taxon>Agaricomycetidae</taxon>
        <taxon>Agaricales</taxon>
        <taxon>Agaricineae</taxon>
        <taxon>Hymenogastraceae</taxon>
        <taxon>Hebeloma</taxon>
    </lineage>
</organism>
<proteinExistence type="predicted"/>
<keyword evidence="1" id="KW-0812">Transmembrane</keyword>
<feature type="transmembrane region" description="Helical" evidence="1">
    <location>
        <begin position="96"/>
        <end position="115"/>
    </location>
</feature>
<keyword evidence="1" id="KW-1133">Transmembrane helix</keyword>
<sequence length="286" mass="32265">MSSKITISRPIVRIRPVQRKHVFLKARDERCSALETLSERLYGYEKRIRAMLPSSRDTNSKPPDILENVLPLILLPITCSARTLEFTSPVYKRLRYPLISTVIAQLLYLTILLVFPQFTIILSTAVVAVILNLRSLALVYKLLLSNMHSFLYRLESRLAACFTSLQASLDKYLGRLVTNLEEKASRSRNLDLTNNIVQILPVFHSSSLPKIPLLYPRGGLDTYGELQRNPPAAAAHFDTEGWLLVCDPELGLPSRFEQDATPEPSRKSSPILHEKTVIEPKAVSVC</sequence>
<keyword evidence="3" id="KW-1185">Reference proteome</keyword>
<protein>
    <submittedName>
        <fullName evidence="2">Uncharacterized protein</fullName>
    </submittedName>
</protein>
<dbReference type="Proteomes" id="UP000053424">
    <property type="component" value="Unassembled WGS sequence"/>
</dbReference>
<gene>
    <name evidence="2" type="ORF">M413DRAFT_445417</name>
</gene>
<dbReference type="HOGENOM" id="CLU_973362_0_0_1"/>
<dbReference type="AlphaFoldDB" id="A0A0C3BXS5"/>
<evidence type="ECO:0000256" key="1">
    <source>
        <dbReference type="SAM" id="Phobius"/>
    </source>
</evidence>
<evidence type="ECO:0000313" key="2">
    <source>
        <dbReference type="EMBL" id="KIM41395.1"/>
    </source>
</evidence>
<evidence type="ECO:0000313" key="3">
    <source>
        <dbReference type="Proteomes" id="UP000053424"/>
    </source>
</evidence>
<feature type="transmembrane region" description="Helical" evidence="1">
    <location>
        <begin position="121"/>
        <end position="143"/>
    </location>
</feature>
<name>A0A0C3BXS5_HEBCY</name>
<dbReference type="EMBL" id="KN831780">
    <property type="protein sequence ID" value="KIM41395.1"/>
    <property type="molecule type" value="Genomic_DNA"/>
</dbReference>
<keyword evidence="1" id="KW-0472">Membrane</keyword>
<reference evidence="2 3" key="1">
    <citation type="submission" date="2014-04" db="EMBL/GenBank/DDBJ databases">
        <authorList>
            <consortium name="DOE Joint Genome Institute"/>
            <person name="Kuo A."/>
            <person name="Gay G."/>
            <person name="Dore J."/>
            <person name="Kohler A."/>
            <person name="Nagy L.G."/>
            <person name="Floudas D."/>
            <person name="Copeland A."/>
            <person name="Barry K.W."/>
            <person name="Cichocki N."/>
            <person name="Veneault-Fourrey C."/>
            <person name="LaButti K."/>
            <person name="Lindquist E.A."/>
            <person name="Lipzen A."/>
            <person name="Lundell T."/>
            <person name="Morin E."/>
            <person name="Murat C."/>
            <person name="Sun H."/>
            <person name="Tunlid A."/>
            <person name="Henrissat B."/>
            <person name="Grigoriev I.V."/>
            <person name="Hibbett D.S."/>
            <person name="Martin F."/>
            <person name="Nordberg H.P."/>
            <person name="Cantor M.N."/>
            <person name="Hua S.X."/>
        </authorList>
    </citation>
    <scope>NUCLEOTIDE SEQUENCE [LARGE SCALE GENOMIC DNA]</scope>
    <source>
        <strain evidence="3">h7</strain>
    </source>
</reference>
<reference evidence="3" key="2">
    <citation type="submission" date="2015-01" db="EMBL/GenBank/DDBJ databases">
        <title>Evolutionary Origins and Diversification of the Mycorrhizal Mutualists.</title>
        <authorList>
            <consortium name="DOE Joint Genome Institute"/>
            <consortium name="Mycorrhizal Genomics Consortium"/>
            <person name="Kohler A."/>
            <person name="Kuo A."/>
            <person name="Nagy L.G."/>
            <person name="Floudas D."/>
            <person name="Copeland A."/>
            <person name="Barry K.W."/>
            <person name="Cichocki N."/>
            <person name="Veneault-Fourrey C."/>
            <person name="LaButti K."/>
            <person name="Lindquist E.A."/>
            <person name="Lipzen A."/>
            <person name="Lundell T."/>
            <person name="Morin E."/>
            <person name="Murat C."/>
            <person name="Riley R."/>
            <person name="Ohm R."/>
            <person name="Sun H."/>
            <person name="Tunlid A."/>
            <person name="Henrissat B."/>
            <person name="Grigoriev I.V."/>
            <person name="Hibbett D.S."/>
            <person name="Martin F."/>
        </authorList>
    </citation>
    <scope>NUCLEOTIDE SEQUENCE [LARGE SCALE GENOMIC DNA]</scope>
    <source>
        <strain evidence="3">h7</strain>
    </source>
</reference>